<keyword evidence="3" id="KW-0902">Two-component regulatory system</keyword>
<dbReference type="Pfam" id="PF06203">
    <property type="entry name" value="CCT"/>
    <property type="match status" value="1"/>
</dbReference>
<keyword evidence="10" id="KW-0175">Coiled coil</keyword>
<dbReference type="PANTHER" id="PTHR43874:SF95">
    <property type="entry name" value="TWO-COMPONENT RESPONSE REGULATOR-LIKE APRR5"/>
    <property type="match status" value="1"/>
</dbReference>
<evidence type="ECO:0000256" key="3">
    <source>
        <dbReference type="ARBA" id="ARBA00023012"/>
    </source>
</evidence>
<accession>A0ABD1X3C0</accession>
<dbReference type="PROSITE" id="PS51017">
    <property type="entry name" value="CCT"/>
    <property type="match status" value="1"/>
</dbReference>
<dbReference type="PROSITE" id="PS50110">
    <property type="entry name" value="RESPONSE_REGULATORY"/>
    <property type="match status" value="1"/>
</dbReference>
<evidence type="ECO:0000256" key="11">
    <source>
        <dbReference type="SAM" id="MobiDB-lite"/>
    </source>
</evidence>
<dbReference type="Proteomes" id="UP001604277">
    <property type="component" value="Unassembled WGS sequence"/>
</dbReference>
<keyword evidence="7 9" id="KW-0539">Nucleus</keyword>
<evidence type="ECO:0000256" key="6">
    <source>
        <dbReference type="ARBA" id="ARBA00023163"/>
    </source>
</evidence>
<protein>
    <submittedName>
        <fullName evidence="14">Pseudo-response regulator 5</fullName>
    </submittedName>
</protein>
<feature type="compositionally biased region" description="Basic and acidic residues" evidence="11">
    <location>
        <begin position="13"/>
        <end position="24"/>
    </location>
</feature>
<evidence type="ECO:0000256" key="8">
    <source>
        <dbReference type="PROSITE-ProRule" id="PRU00169"/>
    </source>
</evidence>
<proteinExistence type="inferred from homology"/>
<dbReference type="GO" id="GO:0005634">
    <property type="term" value="C:nucleus"/>
    <property type="evidence" value="ECO:0007669"/>
    <property type="project" value="UniProtKB-SubCell"/>
</dbReference>
<dbReference type="SMART" id="SM00448">
    <property type="entry name" value="REC"/>
    <property type="match status" value="1"/>
</dbReference>
<feature type="coiled-coil region" evidence="10">
    <location>
        <begin position="513"/>
        <end position="541"/>
    </location>
</feature>
<dbReference type="EMBL" id="JBFOLJ010000001">
    <property type="protein sequence ID" value="KAL2556384.1"/>
    <property type="molecule type" value="Genomic_DNA"/>
</dbReference>
<keyword evidence="5" id="KW-0090">Biological rhythms</keyword>
<keyword evidence="6" id="KW-0804">Transcription</keyword>
<sequence>MDGGGMELQVNETEEHQMEKKNKGDGGGGGGGTGGGSFVKWGRFLPKMVVRVLLVEADDSTRQIITALLRKCSYRVAAVPDGLKAWEVLKERHHNIDLVLTEVELPSISGYALLTLMMEHDNCKNIPVIMMSSHDSVGTIYNCMLRGAADFLVKPVRRNELRNLWQHVWRRKASSGSGLEPPDESIAQEKVEATAENNAVSNYSSGYMACIQTNRECIEKGSDAQSSCTKPEVDTEGADIGHAPGLSQQKWKSGRSNDLKISIQERHQVGNRVMLPDEDVREKGTQAASSIANDKIHGEGRTSGDCREHVNVIGRTRESDPVVINSSREAIDLIGTFDNYLKGTCKSFDLSTGANKNDLSLLLDLSLRRSDPSCSVNQVTDERPKLIHSDASAFSRYVSKTSQPRHSTSPSNCIEHKGCEINSSHTLDYESNTHVPTLSSRKHVSVATVEPGQAEIMHPYPEQKVASLPIPVRGLRFETLGNAYGSVISPMYCPQVRPFYPLNDHTGASQQFRELMDQRINDATDQANNKQENTLETFEDRGHITSATDHSTNSSFCNGTVSHLYSIGSGSHVVTSTEVCRDSQVVSNQETGKINAVSGFKATTDCGDEEDILLHDGNSHRSVQREAALTKFRLKRKERCYEKKVRYESRKKLAENRPRVKGQFVRQVQNDLAPGNSLVS</sequence>
<keyword evidence="15" id="KW-1185">Reference proteome</keyword>
<evidence type="ECO:0000259" key="13">
    <source>
        <dbReference type="PROSITE" id="PS51017"/>
    </source>
</evidence>
<evidence type="ECO:0000256" key="4">
    <source>
        <dbReference type="ARBA" id="ARBA00023015"/>
    </source>
</evidence>
<reference evidence="15" key="1">
    <citation type="submission" date="2024-07" db="EMBL/GenBank/DDBJ databases">
        <title>Two chromosome-level genome assemblies of Korean endemic species Abeliophyllum distichum and Forsythia ovata (Oleaceae).</title>
        <authorList>
            <person name="Jang H."/>
        </authorList>
    </citation>
    <scope>NUCLEOTIDE SEQUENCE [LARGE SCALE GENOMIC DNA]</scope>
</reference>
<organism evidence="14 15">
    <name type="scientific">Forsythia ovata</name>
    <dbReference type="NCBI Taxonomy" id="205694"/>
    <lineage>
        <taxon>Eukaryota</taxon>
        <taxon>Viridiplantae</taxon>
        <taxon>Streptophyta</taxon>
        <taxon>Embryophyta</taxon>
        <taxon>Tracheophyta</taxon>
        <taxon>Spermatophyta</taxon>
        <taxon>Magnoliopsida</taxon>
        <taxon>eudicotyledons</taxon>
        <taxon>Gunneridae</taxon>
        <taxon>Pentapetalae</taxon>
        <taxon>asterids</taxon>
        <taxon>lamiids</taxon>
        <taxon>Lamiales</taxon>
        <taxon>Oleaceae</taxon>
        <taxon>Forsythieae</taxon>
        <taxon>Forsythia</taxon>
    </lineage>
</organism>
<dbReference type="GO" id="GO:0000160">
    <property type="term" value="P:phosphorelay signal transduction system"/>
    <property type="evidence" value="ECO:0007669"/>
    <property type="project" value="UniProtKB-KW"/>
</dbReference>
<evidence type="ECO:0000313" key="15">
    <source>
        <dbReference type="Proteomes" id="UP001604277"/>
    </source>
</evidence>
<dbReference type="CDD" id="cd17582">
    <property type="entry name" value="psREC_PRR"/>
    <property type="match status" value="1"/>
</dbReference>
<dbReference type="PANTHER" id="PTHR43874">
    <property type="entry name" value="TWO-COMPONENT RESPONSE REGULATOR"/>
    <property type="match status" value="1"/>
</dbReference>
<feature type="domain" description="Response regulatory" evidence="12">
    <location>
        <begin position="51"/>
        <end position="169"/>
    </location>
</feature>
<comment type="caution">
    <text evidence="14">The sequence shown here is derived from an EMBL/GenBank/DDBJ whole genome shotgun (WGS) entry which is preliminary data.</text>
</comment>
<dbReference type="InterPro" id="IPR010402">
    <property type="entry name" value="CCT_domain"/>
</dbReference>
<dbReference type="Gene3D" id="3.40.50.2300">
    <property type="match status" value="1"/>
</dbReference>
<feature type="domain" description="CCT" evidence="13">
    <location>
        <begin position="625"/>
        <end position="667"/>
    </location>
</feature>
<dbReference type="InterPro" id="IPR011006">
    <property type="entry name" value="CheY-like_superfamily"/>
</dbReference>
<dbReference type="Pfam" id="PF00072">
    <property type="entry name" value="Response_reg"/>
    <property type="match status" value="1"/>
</dbReference>
<comment type="caution">
    <text evidence="8">Lacks conserved residue(s) required for the propagation of feature annotation.</text>
</comment>
<dbReference type="AlphaFoldDB" id="A0ABD1X3C0"/>
<feature type="region of interest" description="Disordered" evidence="11">
    <location>
        <begin position="224"/>
        <end position="255"/>
    </location>
</feature>
<dbReference type="InterPro" id="IPR001789">
    <property type="entry name" value="Sig_transdc_resp-reg_receiver"/>
</dbReference>
<dbReference type="SUPFAM" id="SSF52172">
    <property type="entry name" value="CheY-like"/>
    <property type="match status" value="1"/>
</dbReference>
<name>A0ABD1X3C0_9LAMI</name>
<evidence type="ECO:0000256" key="2">
    <source>
        <dbReference type="ARBA" id="ARBA00010330"/>
    </source>
</evidence>
<evidence type="ECO:0000256" key="7">
    <source>
        <dbReference type="ARBA" id="ARBA00023242"/>
    </source>
</evidence>
<evidence type="ECO:0000313" key="14">
    <source>
        <dbReference type="EMBL" id="KAL2556384.1"/>
    </source>
</evidence>
<evidence type="ECO:0000259" key="12">
    <source>
        <dbReference type="PROSITE" id="PS50110"/>
    </source>
</evidence>
<evidence type="ECO:0000256" key="1">
    <source>
        <dbReference type="ARBA" id="ARBA00004123"/>
    </source>
</evidence>
<comment type="similarity">
    <text evidence="2">Belongs to the ARR-like family.</text>
</comment>
<keyword evidence="4" id="KW-0805">Transcription regulation</keyword>
<feature type="region of interest" description="Disordered" evidence="11">
    <location>
        <begin position="12"/>
        <end position="32"/>
    </location>
</feature>
<dbReference type="GO" id="GO:0048511">
    <property type="term" value="P:rhythmic process"/>
    <property type="evidence" value="ECO:0007669"/>
    <property type="project" value="UniProtKB-KW"/>
</dbReference>
<gene>
    <name evidence="14" type="ORF">Fot_01123</name>
</gene>
<evidence type="ECO:0000256" key="5">
    <source>
        <dbReference type="ARBA" id="ARBA00023108"/>
    </source>
</evidence>
<evidence type="ECO:0000256" key="10">
    <source>
        <dbReference type="SAM" id="Coils"/>
    </source>
</evidence>
<dbReference type="InterPro" id="IPR045279">
    <property type="entry name" value="ARR-like"/>
</dbReference>
<comment type="subcellular location">
    <subcellularLocation>
        <location evidence="1 9">Nucleus</location>
    </subcellularLocation>
</comment>
<evidence type="ECO:0000256" key="9">
    <source>
        <dbReference type="PROSITE-ProRule" id="PRU00357"/>
    </source>
</evidence>